<name>A0A396GB71_MEDTR</name>
<organism evidence="2">
    <name type="scientific">Medicago truncatula</name>
    <name type="common">Barrel medic</name>
    <name type="synonym">Medicago tribuloides</name>
    <dbReference type="NCBI Taxonomy" id="3880"/>
    <lineage>
        <taxon>Eukaryota</taxon>
        <taxon>Viridiplantae</taxon>
        <taxon>Streptophyta</taxon>
        <taxon>Embryophyta</taxon>
        <taxon>Tracheophyta</taxon>
        <taxon>Spermatophyta</taxon>
        <taxon>Magnoliopsida</taxon>
        <taxon>eudicotyledons</taxon>
        <taxon>Gunneridae</taxon>
        <taxon>Pentapetalae</taxon>
        <taxon>rosids</taxon>
        <taxon>fabids</taxon>
        <taxon>Fabales</taxon>
        <taxon>Fabaceae</taxon>
        <taxon>Papilionoideae</taxon>
        <taxon>50 kb inversion clade</taxon>
        <taxon>NPAAA clade</taxon>
        <taxon>Hologalegina</taxon>
        <taxon>IRL clade</taxon>
        <taxon>Trifolieae</taxon>
        <taxon>Medicago</taxon>
    </lineage>
</organism>
<dbReference type="Proteomes" id="UP000265566">
    <property type="component" value="Chromosome 8"/>
</dbReference>
<gene>
    <name evidence="2" type="ORF">MtrunA17_Chr8g0338321</name>
</gene>
<proteinExistence type="predicted"/>
<keyword evidence="1" id="KW-0472">Membrane</keyword>
<protein>
    <recommendedName>
        <fullName evidence="3">Transmembrane protein</fullName>
    </recommendedName>
</protein>
<comment type="caution">
    <text evidence="2">The sequence shown here is derived from an EMBL/GenBank/DDBJ whole genome shotgun (WGS) entry which is preliminary data.</text>
</comment>
<dbReference type="AlphaFoldDB" id="A0A396GB71"/>
<dbReference type="EMBL" id="PSQE01000008">
    <property type="protein sequence ID" value="RHN38922.1"/>
    <property type="molecule type" value="Genomic_DNA"/>
</dbReference>
<feature type="transmembrane region" description="Helical" evidence="1">
    <location>
        <begin position="39"/>
        <end position="56"/>
    </location>
</feature>
<evidence type="ECO:0008006" key="3">
    <source>
        <dbReference type="Google" id="ProtNLM"/>
    </source>
</evidence>
<dbReference type="Gramene" id="rna44899">
    <property type="protein sequence ID" value="RHN38922.1"/>
    <property type="gene ID" value="gene44899"/>
</dbReference>
<keyword evidence="1" id="KW-0812">Transmembrane</keyword>
<reference evidence="2" key="1">
    <citation type="journal article" date="2018" name="Nat. Plants">
        <title>Whole-genome landscape of Medicago truncatula symbiotic genes.</title>
        <authorList>
            <person name="Pecrix Y."/>
            <person name="Gamas P."/>
            <person name="Carrere S."/>
        </authorList>
    </citation>
    <scope>NUCLEOTIDE SEQUENCE</scope>
    <source>
        <tissue evidence="2">Leaves</tissue>
    </source>
</reference>
<sequence length="80" mass="9597">MFIIQKMDRVRNDAMKHAKNLSEGVLRENHDHVPALTELIKMFFFFRIFFVCLFLFSSQCMTELSNYICDTITCLFYFII</sequence>
<evidence type="ECO:0000256" key="1">
    <source>
        <dbReference type="SAM" id="Phobius"/>
    </source>
</evidence>
<accession>A0A396GB71</accession>
<keyword evidence="1" id="KW-1133">Transmembrane helix</keyword>
<evidence type="ECO:0000313" key="2">
    <source>
        <dbReference type="EMBL" id="RHN38922.1"/>
    </source>
</evidence>